<feature type="transmembrane region" description="Helical" evidence="5">
    <location>
        <begin position="432"/>
        <end position="449"/>
    </location>
</feature>
<evidence type="ECO:0000313" key="7">
    <source>
        <dbReference type="Proteomes" id="UP000663452"/>
    </source>
</evidence>
<feature type="transmembrane region" description="Helical" evidence="5">
    <location>
        <begin position="108"/>
        <end position="128"/>
    </location>
</feature>
<dbReference type="Proteomes" id="UP000663452">
    <property type="component" value="Chromosome"/>
</dbReference>
<keyword evidence="7" id="KW-1185">Reference proteome</keyword>
<keyword evidence="4 5" id="KW-0472">Membrane</keyword>
<dbReference type="RefSeq" id="WP_206101934.1">
    <property type="nucleotide sequence ID" value="NZ_CP070969.1"/>
</dbReference>
<feature type="transmembrane region" description="Helical" evidence="5">
    <location>
        <begin position="407"/>
        <end position="426"/>
    </location>
</feature>
<comment type="subcellular location">
    <subcellularLocation>
        <location evidence="1">Membrane</location>
        <topology evidence="1">Multi-pass membrane protein</topology>
    </subcellularLocation>
</comment>
<organism evidence="6 7">
    <name type="scientific">Paenibacillus tianjinensis</name>
    <dbReference type="NCBI Taxonomy" id="2810347"/>
    <lineage>
        <taxon>Bacteria</taxon>
        <taxon>Bacillati</taxon>
        <taxon>Bacillota</taxon>
        <taxon>Bacilli</taxon>
        <taxon>Bacillales</taxon>
        <taxon>Paenibacillaceae</taxon>
        <taxon>Paenibacillus</taxon>
    </lineage>
</organism>
<evidence type="ECO:0000256" key="4">
    <source>
        <dbReference type="ARBA" id="ARBA00023136"/>
    </source>
</evidence>
<protein>
    <submittedName>
        <fullName evidence="6">APC family permease</fullName>
    </submittedName>
</protein>
<name>A0ABX7LAF5_9BACL</name>
<dbReference type="Pfam" id="PF13520">
    <property type="entry name" value="AA_permease_2"/>
    <property type="match status" value="1"/>
</dbReference>
<feature type="transmembrane region" description="Helical" evidence="5">
    <location>
        <begin position="205"/>
        <end position="231"/>
    </location>
</feature>
<feature type="transmembrane region" description="Helical" evidence="5">
    <location>
        <begin position="252"/>
        <end position="274"/>
    </location>
</feature>
<reference evidence="6 7" key="1">
    <citation type="submission" date="2021-02" db="EMBL/GenBank/DDBJ databases">
        <title>Paenibacillus tianjinensis sp. nov.</title>
        <authorList>
            <person name="Liu H."/>
        </authorList>
    </citation>
    <scope>NUCLEOTIDE SEQUENCE [LARGE SCALE GENOMIC DNA]</scope>
    <source>
        <strain evidence="6 7">TB2019</strain>
    </source>
</reference>
<proteinExistence type="predicted"/>
<feature type="transmembrane region" description="Helical" evidence="5">
    <location>
        <begin position="371"/>
        <end position="395"/>
    </location>
</feature>
<dbReference type="InterPro" id="IPR053153">
    <property type="entry name" value="APC_K+_Transporter"/>
</dbReference>
<dbReference type="PANTHER" id="PTHR47704">
    <property type="entry name" value="POTASSIUM TRANSPORTER KIMA"/>
    <property type="match status" value="1"/>
</dbReference>
<sequence length="609" mass="67111">MMISVKRFLIGRPLKSDQLGDQKLNKTKALAILSSDALSSVAYGPEQILLVLITLSTAAFWYSIPIAIGVLILLTALILSYRQIIFAYPHGGGAYVVSKENLGKYPGLVAGGSLLVDYILTVAVSVSAGTDAITSAFPSLHSYNVIIAVLFVLLITTLNLRGVTESASFLAYPVYLFILAILVMLGLGLLRIMSGDVPADLHTPIGTPVAGISLFLLLKAFSSGSSALTGVEAISNAIPNFKAPAPNNAAKTLAAMGVLLALLFSGIVLLAYYYGVTPNEKVTVVSEIAEQVFGRNFMYFFVQGTTALILILAANTGYSAFPLLAVNLAKDKFIPRMFTVRGDRLGYSNGILSLGILSIILIIAFEGRTEHLIPLYAVGVFIPFTLSQTGMMIKWIRQKPEGWVSKLIINTTGALISFIVTIMFFLTKFPQVWPVLVFLPLIILLFYRIRKHYEAVADQLRISTCEEEPMAIEGNIIILPVAGITHVVENSLRYAQSLSADQIIAVHVPFERDDENIFEEKWKKFHPEIRLVTLYSPYRSIIHPLTKFIDTVQRKASESDYQVTVIVPQFIPKKGWHNILHNQSSLLIRAHLLYRRNVIITTVPYHLKK</sequence>
<dbReference type="EMBL" id="CP070969">
    <property type="protein sequence ID" value="QSF44351.1"/>
    <property type="molecule type" value="Genomic_DNA"/>
</dbReference>
<evidence type="ECO:0000256" key="5">
    <source>
        <dbReference type="SAM" id="Phobius"/>
    </source>
</evidence>
<feature type="transmembrane region" description="Helical" evidence="5">
    <location>
        <begin position="300"/>
        <end position="324"/>
    </location>
</feature>
<gene>
    <name evidence="6" type="ORF">JRJ22_24555</name>
</gene>
<keyword evidence="3 5" id="KW-1133">Transmembrane helix</keyword>
<dbReference type="PANTHER" id="PTHR47704:SF1">
    <property type="entry name" value="POTASSIUM TRANSPORTER KIMA"/>
    <property type="match status" value="1"/>
</dbReference>
<feature type="transmembrane region" description="Helical" evidence="5">
    <location>
        <begin position="59"/>
        <end position="79"/>
    </location>
</feature>
<dbReference type="InterPro" id="IPR002293">
    <property type="entry name" value="AA/rel_permease1"/>
</dbReference>
<dbReference type="Gene3D" id="1.20.1740.10">
    <property type="entry name" value="Amino acid/polyamine transporter I"/>
    <property type="match status" value="1"/>
</dbReference>
<evidence type="ECO:0000313" key="6">
    <source>
        <dbReference type="EMBL" id="QSF44351.1"/>
    </source>
</evidence>
<evidence type="ECO:0000256" key="3">
    <source>
        <dbReference type="ARBA" id="ARBA00022989"/>
    </source>
</evidence>
<feature type="transmembrane region" description="Helical" evidence="5">
    <location>
        <begin position="172"/>
        <end position="193"/>
    </location>
</feature>
<evidence type="ECO:0000256" key="2">
    <source>
        <dbReference type="ARBA" id="ARBA00022692"/>
    </source>
</evidence>
<keyword evidence="2 5" id="KW-0812">Transmembrane</keyword>
<accession>A0ABX7LAF5</accession>
<evidence type="ECO:0000256" key="1">
    <source>
        <dbReference type="ARBA" id="ARBA00004141"/>
    </source>
</evidence>
<feature type="transmembrane region" description="Helical" evidence="5">
    <location>
        <begin position="140"/>
        <end position="160"/>
    </location>
</feature>
<feature type="transmembrane region" description="Helical" evidence="5">
    <location>
        <begin position="345"/>
        <end position="365"/>
    </location>
</feature>